<dbReference type="InterPro" id="IPR025714">
    <property type="entry name" value="Methyltranfer_dom"/>
</dbReference>
<dbReference type="Proteomes" id="UP000789572">
    <property type="component" value="Unassembled WGS sequence"/>
</dbReference>
<dbReference type="OrthoDB" id="2013972at2759"/>
<dbReference type="Pfam" id="PF13847">
    <property type="entry name" value="Methyltransf_31"/>
    <property type="match status" value="1"/>
</dbReference>
<evidence type="ECO:0000259" key="1">
    <source>
        <dbReference type="Pfam" id="PF13847"/>
    </source>
</evidence>
<dbReference type="AlphaFoldDB" id="A0A9N8W3S0"/>
<gene>
    <name evidence="2" type="ORF">POCULU_LOCUS1116</name>
</gene>
<comment type="caution">
    <text evidence="2">The sequence shown here is derived from an EMBL/GenBank/DDBJ whole genome shotgun (WGS) entry which is preliminary data.</text>
</comment>
<reference evidence="2" key="1">
    <citation type="submission" date="2021-06" db="EMBL/GenBank/DDBJ databases">
        <authorList>
            <person name="Kallberg Y."/>
            <person name="Tangrot J."/>
            <person name="Rosling A."/>
        </authorList>
    </citation>
    <scope>NUCLEOTIDE SEQUENCE</scope>
    <source>
        <strain evidence="2">IA702</strain>
    </source>
</reference>
<evidence type="ECO:0000313" key="2">
    <source>
        <dbReference type="EMBL" id="CAG8472565.1"/>
    </source>
</evidence>
<accession>A0A9N8W3S0</accession>
<sequence>MSSRESKYSLQNDTKERERLDLQHAYIKHGFNGNFAAPVDQILRSGARVLDIGCGSGIWILELAEEYPNSHFIGIDMAPVVLKDKQPDNVEFITHNVLHGLPFEDNSFDYVFARFLGAGYTKSQWKEIAIPEYTRIAKSTGWVELMECDIVLKCNSKDNSKEVDLINKALVDLCDATNLYFNIAGEVKGFLEEGNRYNNINCLEKRLPVGPMGETVADMGVKDFQEIWKLFKTPIIPLMQVSEEEYDAIYESAIQYLKTIGAKWVFSRAWGQKV</sequence>
<organism evidence="2 3">
    <name type="scientific">Paraglomus occultum</name>
    <dbReference type="NCBI Taxonomy" id="144539"/>
    <lineage>
        <taxon>Eukaryota</taxon>
        <taxon>Fungi</taxon>
        <taxon>Fungi incertae sedis</taxon>
        <taxon>Mucoromycota</taxon>
        <taxon>Glomeromycotina</taxon>
        <taxon>Glomeromycetes</taxon>
        <taxon>Paraglomerales</taxon>
        <taxon>Paraglomeraceae</taxon>
        <taxon>Paraglomus</taxon>
    </lineage>
</organism>
<dbReference type="PANTHER" id="PTHR43591">
    <property type="entry name" value="METHYLTRANSFERASE"/>
    <property type="match status" value="1"/>
</dbReference>
<name>A0A9N8W3S0_9GLOM</name>
<keyword evidence="3" id="KW-1185">Reference proteome</keyword>
<dbReference type="SUPFAM" id="SSF53335">
    <property type="entry name" value="S-adenosyl-L-methionine-dependent methyltransferases"/>
    <property type="match status" value="1"/>
</dbReference>
<dbReference type="EMBL" id="CAJVPJ010000074">
    <property type="protein sequence ID" value="CAG8472565.1"/>
    <property type="molecule type" value="Genomic_DNA"/>
</dbReference>
<dbReference type="CDD" id="cd02440">
    <property type="entry name" value="AdoMet_MTases"/>
    <property type="match status" value="1"/>
</dbReference>
<evidence type="ECO:0000313" key="3">
    <source>
        <dbReference type="Proteomes" id="UP000789572"/>
    </source>
</evidence>
<dbReference type="Gene3D" id="3.40.50.150">
    <property type="entry name" value="Vaccinia Virus protein VP39"/>
    <property type="match status" value="1"/>
</dbReference>
<proteinExistence type="predicted"/>
<protein>
    <submittedName>
        <fullName evidence="2">2178_t:CDS:1</fullName>
    </submittedName>
</protein>
<dbReference type="InterPro" id="IPR029063">
    <property type="entry name" value="SAM-dependent_MTases_sf"/>
</dbReference>
<feature type="domain" description="Methyltransferase" evidence="1">
    <location>
        <begin position="44"/>
        <end position="149"/>
    </location>
</feature>